<reference evidence="2 3" key="1">
    <citation type="submission" date="2024-11" db="EMBL/GenBank/DDBJ databases">
        <title>Chromosome-level genome assembly of the freshwater bivalve Anodonta woodiana.</title>
        <authorList>
            <person name="Chen X."/>
        </authorList>
    </citation>
    <scope>NUCLEOTIDE SEQUENCE [LARGE SCALE GENOMIC DNA]</scope>
    <source>
        <strain evidence="2">MN2024</strain>
        <tissue evidence="2">Gills</tissue>
    </source>
</reference>
<dbReference type="AlphaFoldDB" id="A0ABD3VF10"/>
<sequence length="133" mass="15402">MTIYRLKINCTNMTIPGQLGVAVGRAKSKTGLRVQNFRPCLVRSQPQFIKTFYKSQFCPLDETCCRKPFSVDHSICPEDKQECARHADTIDDNDDVEEKDIENDSDDDEDVIKQWIYLKVLSNKLLRDQCLQQ</sequence>
<evidence type="ECO:0000256" key="1">
    <source>
        <dbReference type="SAM" id="MobiDB-lite"/>
    </source>
</evidence>
<dbReference type="Proteomes" id="UP001634394">
    <property type="component" value="Unassembled WGS sequence"/>
</dbReference>
<gene>
    <name evidence="2" type="ORF">ACJMK2_010238</name>
</gene>
<feature type="compositionally biased region" description="Acidic residues" evidence="1">
    <location>
        <begin position="90"/>
        <end position="106"/>
    </location>
</feature>
<feature type="region of interest" description="Disordered" evidence="1">
    <location>
        <begin position="87"/>
        <end position="106"/>
    </location>
</feature>
<protein>
    <submittedName>
        <fullName evidence="2">Uncharacterized protein</fullName>
    </submittedName>
</protein>
<evidence type="ECO:0000313" key="3">
    <source>
        <dbReference type="Proteomes" id="UP001634394"/>
    </source>
</evidence>
<comment type="caution">
    <text evidence="2">The sequence shown here is derived from an EMBL/GenBank/DDBJ whole genome shotgun (WGS) entry which is preliminary data.</text>
</comment>
<accession>A0ABD3VF10</accession>
<dbReference type="EMBL" id="JBJQND010000012">
    <property type="protein sequence ID" value="KAL3860070.1"/>
    <property type="molecule type" value="Genomic_DNA"/>
</dbReference>
<evidence type="ECO:0000313" key="2">
    <source>
        <dbReference type="EMBL" id="KAL3860070.1"/>
    </source>
</evidence>
<organism evidence="2 3">
    <name type="scientific">Sinanodonta woodiana</name>
    <name type="common">Chinese pond mussel</name>
    <name type="synonym">Anodonta woodiana</name>
    <dbReference type="NCBI Taxonomy" id="1069815"/>
    <lineage>
        <taxon>Eukaryota</taxon>
        <taxon>Metazoa</taxon>
        <taxon>Spiralia</taxon>
        <taxon>Lophotrochozoa</taxon>
        <taxon>Mollusca</taxon>
        <taxon>Bivalvia</taxon>
        <taxon>Autobranchia</taxon>
        <taxon>Heteroconchia</taxon>
        <taxon>Palaeoheterodonta</taxon>
        <taxon>Unionida</taxon>
        <taxon>Unionoidea</taxon>
        <taxon>Unionidae</taxon>
        <taxon>Unioninae</taxon>
        <taxon>Sinanodonta</taxon>
    </lineage>
</organism>
<proteinExistence type="predicted"/>
<name>A0ABD3VF10_SINWO</name>
<keyword evidence="3" id="KW-1185">Reference proteome</keyword>